<proteinExistence type="predicted"/>
<sequence>MMNANIDNEVDHHHRRRRLRLELTTVLQQTEEFPFRLKNKVDELVQIILRAMNANIDNEEDRHHQQAAAAVANDDDGRRRRRLELITVLQQTEEEFPFRYENKIDQLVETFLDDFKDDTHDMICERDYGDGNYQGLDSDRDTKAEFETVLRLFPSVLTRRKEDDEEGQVQLVTYRYPIEFLA</sequence>
<dbReference type="InParanoid" id="A0A1E7ENP8"/>
<keyword evidence="2" id="KW-1185">Reference proteome</keyword>
<dbReference type="EMBL" id="KV784386">
    <property type="protein sequence ID" value="OEU07387.1"/>
    <property type="molecule type" value="Genomic_DNA"/>
</dbReference>
<evidence type="ECO:0000313" key="2">
    <source>
        <dbReference type="Proteomes" id="UP000095751"/>
    </source>
</evidence>
<evidence type="ECO:0000313" key="1">
    <source>
        <dbReference type="EMBL" id="OEU07387.1"/>
    </source>
</evidence>
<accession>A0A1E7ENP8</accession>
<dbReference type="KEGG" id="fcy:FRACYDRAFT_221223"/>
<dbReference type="Proteomes" id="UP000095751">
    <property type="component" value="Unassembled WGS sequence"/>
</dbReference>
<feature type="non-terminal residue" evidence="1">
    <location>
        <position position="182"/>
    </location>
</feature>
<gene>
    <name evidence="1" type="ORF">FRACYDRAFT_221223</name>
</gene>
<dbReference type="OrthoDB" id="55393at2759"/>
<dbReference type="AlphaFoldDB" id="A0A1E7ENP8"/>
<organism evidence="1 2">
    <name type="scientific">Fragilariopsis cylindrus CCMP1102</name>
    <dbReference type="NCBI Taxonomy" id="635003"/>
    <lineage>
        <taxon>Eukaryota</taxon>
        <taxon>Sar</taxon>
        <taxon>Stramenopiles</taxon>
        <taxon>Ochrophyta</taxon>
        <taxon>Bacillariophyta</taxon>
        <taxon>Bacillariophyceae</taxon>
        <taxon>Bacillariophycidae</taxon>
        <taxon>Bacillariales</taxon>
        <taxon>Bacillariaceae</taxon>
        <taxon>Fragilariopsis</taxon>
    </lineage>
</organism>
<name>A0A1E7ENP8_9STRA</name>
<protein>
    <submittedName>
        <fullName evidence="1">Uncharacterized protein</fullName>
    </submittedName>
</protein>
<reference evidence="1 2" key="1">
    <citation type="submission" date="2016-09" db="EMBL/GenBank/DDBJ databases">
        <title>Extensive genetic diversity and differential bi-allelic expression allows diatom success in the polar Southern Ocean.</title>
        <authorList>
            <consortium name="DOE Joint Genome Institute"/>
            <person name="Mock T."/>
            <person name="Otillar R.P."/>
            <person name="Strauss J."/>
            <person name="Dupont C."/>
            <person name="Frickenhaus S."/>
            <person name="Maumus F."/>
            <person name="Mcmullan M."/>
            <person name="Sanges R."/>
            <person name="Schmutz J."/>
            <person name="Toseland A."/>
            <person name="Valas R."/>
            <person name="Veluchamy A."/>
            <person name="Ward B.J."/>
            <person name="Allen A."/>
            <person name="Barry K."/>
            <person name="Falciatore A."/>
            <person name="Ferrante M."/>
            <person name="Fortunato A.E."/>
            <person name="Gloeckner G."/>
            <person name="Gruber A."/>
            <person name="Hipkin R."/>
            <person name="Janech M."/>
            <person name="Kroth P."/>
            <person name="Leese F."/>
            <person name="Lindquist E."/>
            <person name="Lyon B.R."/>
            <person name="Martin J."/>
            <person name="Mayer C."/>
            <person name="Parker M."/>
            <person name="Quesneville H."/>
            <person name="Raymond J."/>
            <person name="Uhlig C."/>
            <person name="Valentin K.U."/>
            <person name="Worden A.Z."/>
            <person name="Armbrust E.V."/>
            <person name="Bowler C."/>
            <person name="Green B."/>
            <person name="Moulton V."/>
            <person name="Van Oosterhout C."/>
            <person name="Grigoriev I."/>
        </authorList>
    </citation>
    <scope>NUCLEOTIDE SEQUENCE [LARGE SCALE GENOMIC DNA]</scope>
    <source>
        <strain evidence="1 2">CCMP1102</strain>
    </source>
</reference>